<dbReference type="Pfam" id="PF09313">
    <property type="entry name" value="TehB-like"/>
    <property type="match status" value="1"/>
</dbReference>
<dbReference type="RefSeq" id="WP_188972936.1">
    <property type="nucleotide sequence ID" value="NZ_BMKW01000019.1"/>
</dbReference>
<reference evidence="3" key="2">
    <citation type="submission" date="2020-09" db="EMBL/GenBank/DDBJ databases">
        <authorList>
            <person name="Sun Q."/>
            <person name="Zhou Y."/>
        </authorList>
    </citation>
    <scope>NUCLEOTIDE SEQUENCE</scope>
    <source>
        <strain evidence="3">CGMCC 1.3617</strain>
    </source>
</reference>
<name>A0A917NY20_9PROT</name>
<dbReference type="InterPro" id="IPR015392">
    <property type="entry name" value="TehB/YeaR-like_dom"/>
</dbReference>
<gene>
    <name evidence="3" type="ORF">GCM10011320_55060</name>
</gene>
<comment type="caution">
    <text evidence="3">The sequence shown here is derived from an EMBL/GenBank/DDBJ whole genome shotgun (WGS) entry which is preliminary data.</text>
</comment>
<organism evidence="3 4">
    <name type="scientific">Neoroseomonas lacus</name>
    <dbReference type="NCBI Taxonomy" id="287609"/>
    <lineage>
        <taxon>Bacteria</taxon>
        <taxon>Pseudomonadati</taxon>
        <taxon>Pseudomonadota</taxon>
        <taxon>Alphaproteobacteria</taxon>
        <taxon>Acetobacterales</taxon>
        <taxon>Acetobacteraceae</taxon>
        <taxon>Neoroseomonas</taxon>
    </lineage>
</organism>
<evidence type="ECO:0000259" key="2">
    <source>
        <dbReference type="Pfam" id="PF09313"/>
    </source>
</evidence>
<dbReference type="Proteomes" id="UP000661507">
    <property type="component" value="Unassembled WGS sequence"/>
</dbReference>
<feature type="domain" description="TehB/YeaR-like" evidence="2">
    <location>
        <begin position="11"/>
        <end position="85"/>
    </location>
</feature>
<dbReference type="InterPro" id="IPR014710">
    <property type="entry name" value="RmlC-like_jellyroll"/>
</dbReference>
<evidence type="ECO:0000256" key="1">
    <source>
        <dbReference type="SAM" id="MobiDB-lite"/>
    </source>
</evidence>
<proteinExistence type="predicted"/>
<accession>A0A917NY20</accession>
<feature type="region of interest" description="Disordered" evidence="1">
    <location>
        <begin position="1"/>
        <end position="27"/>
    </location>
</feature>
<dbReference type="EMBL" id="BMKW01000019">
    <property type="protein sequence ID" value="GGJ40393.1"/>
    <property type="molecule type" value="Genomic_DNA"/>
</dbReference>
<keyword evidence="4" id="KW-1185">Reference proteome</keyword>
<dbReference type="AlphaFoldDB" id="A0A917NY20"/>
<reference evidence="3" key="1">
    <citation type="journal article" date="2014" name="Int. J. Syst. Evol. Microbiol.">
        <title>Complete genome sequence of Corynebacterium casei LMG S-19264T (=DSM 44701T), isolated from a smear-ripened cheese.</title>
        <authorList>
            <consortium name="US DOE Joint Genome Institute (JGI-PGF)"/>
            <person name="Walter F."/>
            <person name="Albersmeier A."/>
            <person name="Kalinowski J."/>
            <person name="Ruckert C."/>
        </authorList>
    </citation>
    <scope>NUCLEOTIDE SEQUENCE</scope>
    <source>
        <strain evidence="3">CGMCC 1.3617</strain>
    </source>
</reference>
<dbReference type="Gene3D" id="2.60.120.10">
    <property type="entry name" value="Jelly Rolls"/>
    <property type="match status" value="1"/>
</dbReference>
<sequence length="99" mass="11338">MPIPEGHVSTRRSPEFTQDTIPPALRQAHETTHDTWVVIHVLEGRLRYCTISPASETVLEPGRPGEIEPEVKHRVEPLGVVRFYLEFHYPPERHPTPNA</sequence>
<evidence type="ECO:0000313" key="4">
    <source>
        <dbReference type="Proteomes" id="UP000661507"/>
    </source>
</evidence>
<dbReference type="SUPFAM" id="SSF51197">
    <property type="entry name" value="Clavaminate synthase-like"/>
    <property type="match status" value="1"/>
</dbReference>
<protein>
    <recommendedName>
        <fullName evidence="2">TehB/YeaR-like domain-containing protein</fullName>
    </recommendedName>
</protein>
<evidence type="ECO:0000313" key="3">
    <source>
        <dbReference type="EMBL" id="GGJ40393.1"/>
    </source>
</evidence>